<dbReference type="OrthoDB" id="27962at2759"/>
<dbReference type="PANTHER" id="PTHR21512:SF5">
    <property type="entry name" value="TRAFFICKING PROTEIN PARTICLE COMPLEX SUBUNIT 9"/>
    <property type="match status" value="1"/>
</dbReference>
<keyword evidence="3" id="KW-1185">Reference proteome</keyword>
<dbReference type="PANTHER" id="PTHR21512">
    <property type="entry name" value="TRAFFICKING PROTEIN PARTICLE COMPLEX SUBUNIT 9"/>
    <property type="match status" value="1"/>
</dbReference>
<dbReference type="AlphaFoldDB" id="A0A1R2C0I1"/>
<proteinExistence type="predicted"/>
<name>A0A1R2C0I1_9CILI</name>
<evidence type="ECO:0000313" key="3">
    <source>
        <dbReference type="Proteomes" id="UP000187209"/>
    </source>
</evidence>
<dbReference type="EMBL" id="MPUH01000338">
    <property type="protein sequence ID" value="OMJ82489.1"/>
    <property type="molecule type" value="Genomic_DNA"/>
</dbReference>
<organism evidence="2 3">
    <name type="scientific">Stentor coeruleus</name>
    <dbReference type="NCBI Taxonomy" id="5963"/>
    <lineage>
        <taxon>Eukaryota</taxon>
        <taxon>Sar</taxon>
        <taxon>Alveolata</taxon>
        <taxon>Ciliophora</taxon>
        <taxon>Postciliodesmatophora</taxon>
        <taxon>Heterotrichea</taxon>
        <taxon>Heterotrichida</taxon>
        <taxon>Stentoridae</taxon>
        <taxon>Stentor</taxon>
    </lineage>
</organism>
<evidence type="ECO:0000313" key="2">
    <source>
        <dbReference type="EMBL" id="OMJ82489.1"/>
    </source>
</evidence>
<dbReference type="GO" id="GO:0005802">
    <property type="term" value="C:trans-Golgi network"/>
    <property type="evidence" value="ECO:0007669"/>
    <property type="project" value="TreeGrafter"/>
</dbReference>
<dbReference type="InterPro" id="IPR011990">
    <property type="entry name" value="TPR-like_helical_dom_sf"/>
</dbReference>
<accession>A0A1R2C0I1</accession>
<dbReference type="InterPro" id="IPR013935">
    <property type="entry name" value="Trs120_TRAPPC9"/>
</dbReference>
<feature type="domain" description="Trs120/TRAPPC9 N-terminal" evidence="1">
    <location>
        <begin position="13"/>
        <end position="195"/>
    </location>
</feature>
<sequence>MNFDQDHTDFRSIHVMLLGIEQLPEERLNFYKNLLSQNSIVNISSLNLSKETVDNLNSQLLITPEDEIHLKFHTSEIGNSSFPLQTHKTFFAIYGIGEGVENILSAYQLLEETVKMHPQTILWKLFCFEPKLEDNIYEEKAQNLILFHPNISMEKLYMNVGIVLHDLSSMILSGLVSLLTDYASKDCIFAPGENDASKVRRKKKARFTKLQGDIFFLFGSLDCALKKYDEILDKHKGQIDLVWMAAILESQACIYCYYNNYESASAKFTDAETNYLKARNGKLYIECQFRFARFMINCQKKVKAVKKLARLVDSNIEGIDQTDRMLISKNLGILCKEIGFERKAGFFMRLAASCCVDISRFNEAHELLKVAAESYQLTEEKFSPSEKTREFDRDLYIVRENLKPWMRGDYTGWKNLQKIMLEHLKAIAKKIGDSSSSVKYTWNLLLHSIMETDFQDQLRIEIEQDAVHLHSNINFRSPVQLLSLVPVENKLEVAIHETDAVFLHNPWHQKKLNWIKNSVHSVIAVIQHKLSSSLHIEQTKLIVEGEAECLPTEKKVAPKTKESIEYYVVPKCHGKLIIKGIHFQTMGLHSYIYVTPIELDIMQSLPELEIKLRVPGNTLDQIPTVVMLTSEQLKVDLVIKNISYEALGKFSIDCTPDVAIFDNSHIEFLQTLKENSEFVLPVILSTCEKNADVKFSVNYSNSEGKISLNTILVLKMIVNEGVEIKESTLEPVFEYPWHKTLRDINPSMSEKCHTFTKRFEDQGFNDCPFCKVRFCLENKSKDELLIRGYVKDGNEIKEIKILPQKTAIMELFVSRVPNPTENYLNENIFLEWCSLVNSRRGDLKNFKFTEEDLLFAKESKTSFSMTIESEGAFQCANVTIHSSDMLKGLNLYFYPLRITQDSIKLIPHDLLLSGCLSLTIYDQNTLHKLKYLPTGHGEFYLVLGIGNKNCVQCWSHRLWKLIR</sequence>
<gene>
    <name evidence="2" type="ORF">SteCoe_16774</name>
</gene>
<dbReference type="SUPFAM" id="SSF48452">
    <property type="entry name" value="TPR-like"/>
    <property type="match status" value="1"/>
</dbReference>
<reference evidence="2 3" key="1">
    <citation type="submission" date="2016-11" db="EMBL/GenBank/DDBJ databases">
        <title>The macronuclear genome of Stentor coeruleus: a giant cell with tiny introns.</title>
        <authorList>
            <person name="Slabodnick M."/>
            <person name="Ruby J.G."/>
            <person name="Reiff S.B."/>
            <person name="Swart E.C."/>
            <person name="Gosai S."/>
            <person name="Prabakaran S."/>
            <person name="Witkowska E."/>
            <person name="Larue G.E."/>
            <person name="Fisher S."/>
            <person name="Freeman R.M."/>
            <person name="Gunawardena J."/>
            <person name="Chu W."/>
            <person name="Stover N.A."/>
            <person name="Gregory B.D."/>
            <person name="Nowacki M."/>
            <person name="Derisi J."/>
            <person name="Roy S.W."/>
            <person name="Marshall W.F."/>
            <person name="Sood P."/>
        </authorList>
    </citation>
    <scope>NUCLEOTIDE SEQUENCE [LARGE SCALE GENOMIC DNA]</scope>
    <source>
        <strain evidence="2">WM001</strain>
    </source>
</reference>
<dbReference type="Pfam" id="PF08626">
    <property type="entry name" value="TRAPPC9-Trs120"/>
    <property type="match status" value="1"/>
</dbReference>
<dbReference type="InterPro" id="IPR058563">
    <property type="entry name" value="Trs120_TRAPPC9_N"/>
</dbReference>
<comment type="caution">
    <text evidence="2">The sequence shown here is derived from an EMBL/GenBank/DDBJ whole genome shotgun (WGS) entry which is preliminary data.</text>
</comment>
<protein>
    <recommendedName>
        <fullName evidence="1">Trs120/TRAPPC9 N-terminal domain-containing protein</fullName>
    </recommendedName>
</protein>
<evidence type="ECO:0000259" key="1">
    <source>
        <dbReference type="Pfam" id="PF08626"/>
    </source>
</evidence>
<dbReference type="Proteomes" id="UP000187209">
    <property type="component" value="Unassembled WGS sequence"/>
</dbReference>